<dbReference type="InterPro" id="IPR001697">
    <property type="entry name" value="Pyr_Knase"/>
</dbReference>
<keyword evidence="14" id="KW-1185">Reference proteome</keyword>
<comment type="pathway">
    <text evidence="1">Carbohydrate degradation; glycolysis; pyruvate from D-glyceraldehyde 3-phosphate: step 5/5.</text>
</comment>
<dbReference type="Pfam" id="PF00224">
    <property type="entry name" value="PK"/>
    <property type="match status" value="1"/>
</dbReference>
<dbReference type="EMBL" id="CP147920">
    <property type="protein sequence ID" value="XAU14371.1"/>
    <property type="molecule type" value="Genomic_DNA"/>
</dbReference>
<keyword evidence="7 13" id="KW-0418">Kinase</keyword>
<keyword evidence="6" id="KW-0547">Nucleotide-binding</keyword>
<comment type="similarity">
    <text evidence="2">Belongs to the pyruvate kinase family.</text>
</comment>
<keyword evidence="9" id="KW-0460">Magnesium</keyword>
<sequence>MLDRTLMQSALDIFEELRSDLLAARHGTDRNHPHYRSLLNLRQYLILRSKDWTELQEKLFLLSLSSLGRSYAHVAASVDTLYDQLSSSLGRGEISPEETAAFHHLGIAAAQEMIAQNSRALFGGKGAADAAEQTTAVMVTLPSDAARNGGELIRGLSAAGVNLFRINTAHDDPAVWQGMADVILALNETRPAEETLKIFVDLAGPKIRTGRIRRLKLPVVLGSNKREKTILIRPLPAQTISERTDPNTRARIPGQLALERSLFDKLAEGDVLKVMDINGRHAKVRIMQRDGEGVTGVISKKVAVDESCKVSGGGRKGYVRGCVVQPERIRLFTGDTLRITATDAEGCAAIRDETGKTAVPAQISCTLPAFASYVRPGDRIYIDDGKIGLSVHEVEADGVLCRVTQAKPGGTLLKEEKGINLPDTYLNIPALTPADRENLRAVKHYADMLGLSFCQTDRDVADLQALLQAETCGHIGIVPKIETRHAVFRMPRILEQLLLWERSGVMIARGDLAIETGFENLATIQESLLDLCSAAHLPVIWATQVLESQMKNNLPSRAEITDAAMAGRAECVMLNKGPFAIDTAGALLRILEQVHQSFRKNRQLLRKEMLWSVADAPEDGL</sequence>
<gene>
    <name evidence="13" type="ORF">WCY31_08915</name>
</gene>
<evidence type="ECO:0000313" key="14">
    <source>
        <dbReference type="Proteomes" id="UP001447842"/>
    </source>
</evidence>
<dbReference type="InterPro" id="IPR011037">
    <property type="entry name" value="Pyrv_Knase-like_insert_dom_sf"/>
</dbReference>
<keyword evidence="8" id="KW-0067">ATP-binding</keyword>
<evidence type="ECO:0000256" key="10">
    <source>
        <dbReference type="ARBA" id="ARBA00023152"/>
    </source>
</evidence>
<keyword evidence="4" id="KW-0808">Transferase</keyword>
<dbReference type="InterPro" id="IPR015806">
    <property type="entry name" value="Pyrv_Knase_insert_dom_sf"/>
</dbReference>
<evidence type="ECO:0000256" key="9">
    <source>
        <dbReference type="ARBA" id="ARBA00022842"/>
    </source>
</evidence>
<dbReference type="SUPFAM" id="SSF51621">
    <property type="entry name" value="Phosphoenolpyruvate/pyruvate domain"/>
    <property type="match status" value="1"/>
</dbReference>
<evidence type="ECO:0000256" key="3">
    <source>
        <dbReference type="ARBA" id="ARBA00012142"/>
    </source>
</evidence>
<protein>
    <recommendedName>
        <fullName evidence="3">pyruvate kinase</fullName>
        <ecNumber evidence="3">2.7.1.40</ecNumber>
    </recommendedName>
</protein>
<evidence type="ECO:0000256" key="4">
    <source>
        <dbReference type="ARBA" id="ARBA00022679"/>
    </source>
</evidence>
<proteinExistence type="inferred from homology"/>
<keyword evidence="10" id="KW-0324">Glycolysis</keyword>
<dbReference type="PANTHER" id="PTHR11817">
    <property type="entry name" value="PYRUVATE KINASE"/>
    <property type="match status" value="1"/>
</dbReference>
<organism evidence="13 14">
    <name type="scientific">Sulfurimonas diazotrophicus</name>
    <dbReference type="NCBI Taxonomy" id="3131939"/>
    <lineage>
        <taxon>Bacteria</taxon>
        <taxon>Pseudomonadati</taxon>
        <taxon>Campylobacterota</taxon>
        <taxon>Epsilonproteobacteria</taxon>
        <taxon>Campylobacterales</taxon>
        <taxon>Sulfurimonadaceae</taxon>
        <taxon>Sulfurimonas</taxon>
    </lineage>
</organism>
<feature type="domain" description="Pyruvate kinase barrel" evidence="12">
    <location>
        <begin position="349"/>
        <end position="575"/>
    </location>
</feature>
<dbReference type="EC" id="2.7.1.40" evidence="3"/>
<accession>A0ABZ3H7Z6</accession>
<dbReference type="Proteomes" id="UP001447842">
    <property type="component" value="Chromosome"/>
</dbReference>
<evidence type="ECO:0000256" key="5">
    <source>
        <dbReference type="ARBA" id="ARBA00022723"/>
    </source>
</evidence>
<dbReference type="GO" id="GO:0016301">
    <property type="term" value="F:kinase activity"/>
    <property type="evidence" value="ECO:0007669"/>
    <property type="project" value="UniProtKB-KW"/>
</dbReference>
<dbReference type="Gene3D" id="3.20.20.60">
    <property type="entry name" value="Phosphoenolpyruvate-binding domains"/>
    <property type="match status" value="2"/>
</dbReference>
<dbReference type="SUPFAM" id="SSF50800">
    <property type="entry name" value="PK beta-barrel domain-like"/>
    <property type="match status" value="1"/>
</dbReference>
<evidence type="ECO:0000256" key="1">
    <source>
        <dbReference type="ARBA" id="ARBA00004997"/>
    </source>
</evidence>
<dbReference type="InterPro" id="IPR040442">
    <property type="entry name" value="Pyrv_kinase-like_dom_sf"/>
</dbReference>
<evidence type="ECO:0000256" key="11">
    <source>
        <dbReference type="ARBA" id="ARBA00023317"/>
    </source>
</evidence>
<dbReference type="RefSeq" id="WP_345972109.1">
    <property type="nucleotide sequence ID" value="NZ_CP147920.1"/>
</dbReference>
<evidence type="ECO:0000313" key="13">
    <source>
        <dbReference type="EMBL" id="XAU14371.1"/>
    </source>
</evidence>
<dbReference type="InterPro" id="IPR015793">
    <property type="entry name" value="Pyrv_Knase_brl"/>
</dbReference>
<evidence type="ECO:0000256" key="8">
    <source>
        <dbReference type="ARBA" id="ARBA00022840"/>
    </source>
</evidence>
<name>A0ABZ3H7Z6_9BACT</name>
<evidence type="ECO:0000259" key="12">
    <source>
        <dbReference type="Pfam" id="PF00224"/>
    </source>
</evidence>
<dbReference type="Gene3D" id="2.40.33.10">
    <property type="entry name" value="PK beta-barrel domain-like"/>
    <property type="match status" value="1"/>
</dbReference>
<evidence type="ECO:0000256" key="6">
    <source>
        <dbReference type="ARBA" id="ARBA00022741"/>
    </source>
</evidence>
<dbReference type="InterPro" id="IPR015813">
    <property type="entry name" value="Pyrv/PenolPyrv_kinase-like_dom"/>
</dbReference>
<reference evidence="13 14" key="1">
    <citation type="submission" date="2024-03" db="EMBL/GenBank/DDBJ databases">
        <title>Sulfurimonas sp. HSL3-1.</title>
        <authorList>
            <person name="Wang S."/>
        </authorList>
    </citation>
    <scope>NUCLEOTIDE SEQUENCE [LARGE SCALE GENOMIC DNA]</scope>
    <source>
        <strain evidence="13 14">HSL3-1</strain>
    </source>
</reference>
<keyword evidence="11 13" id="KW-0670">Pyruvate</keyword>
<evidence type="ECO:0000256" key="2">
    <source>
        <dbReference type="ARBA" id="ARBA00008663"/>
    </source>
</evidence>
<keyword evidence="5" id="KW-0479">Metal-binding</keyword>
<evidence type="ECO:0000256" key="7">
    <source>
        <dbReference type="ARBA" id="ARBA00022777"/>
    </source>
</evidence>